<accession>A0A178J9J9</accession>
<dbReference type="EMBL" id="LUAX01000007">
    <property type="protein sequence ID" value="OAM98086.1"/>
    <property type="molecule type" value="Genomic_DNA"/>
</dbReference>
<name>A0A178J9J9_9VIBR</name>
<dbReference type="AlphaFoldDB" id="A0A178J9J9"/>
<comment type="caution">
    <text evidence="1">The sequence shown here is derived from an EMBL/GenBank/DDBJ whole genome shotgun (WGS) entry which is preliminary data.</text>
</comment>
<evidence type="ECO:0000313" key="2">
    <source>
        <dbReference type="Proteomes" id="UP000094761"/>
    </source>
</evidence>
<evidence type="ECO:0000313" key="1">
    <source>
        <dbReference type="EMBL" id="OAM98086.1"/>
    </source>
</evidence>
<gene>
    <name evidence="1" type="ORF">AZ468_21445</name>
</gene>
<dbReference type="RefSeq" id="WP_069669239.1">
    <property type="nucleotide sequence ID" value="NZ_JAPFJR010000018.1"/>
</dbReference>
<dbReference type="Proteomes" id="UP000094761">
    <property type="component" value="Unassembled WGS sequence"/>
</dbReference>
<sequence>MKKACLIFMMLSPAVLANNVDELIGKFEQSNIYSADWYEQGSSKVAESSNKYRDIKVNLTETKGSIAITLTQLSQFNDLSISPCYKLMDYVAYEKSDSWSDPDTQDELLIRSVFSSKTKVGEENKANLNGWNVSLKRLPSGLTCEVVKSK</sequence>
<organism evidence="1 2">
    <name type="scientific">Vibrio europaeus</name>
    <dbReference type="NCBI Taxonomy" id="300876"/>
    <lineage>
        <taxon>Bacteria</taxon>
        <taxon>Pseudomonadati</taxon>
        <taxon>Pseudomonadota</taxon>
        <taxon>Gammaproteobacteria</taxon>
        <taxon>Vibrionales</taxon>
        <taxon>Vibrionaceae</taxon>
        <taxon>Vibrio</taxon>
        <taxon>Vibrio oreintalis group</taxon>
    </lineage>
</organism>
<dbReference type="GeneID" id="78078297"/>
<protein>
    <submittedName>
        <fullName evidence="1">Uncharacterized protein</fullName>
    </submittedName>
</protein>
<dbReference type="OrthoDB" id="6594719at2"/>
<proteinExistence type="predicted"/>
<reference evidence="1 2" key="1">
    <citation type="submission" date="2016-03" db="EMBL/GenBank/DDBJ databases">
        <title>Draft genome sequence of the Vibrio tubiashii subs. europaeus.</title>
        <authorList>
            <person name="Spinard E."/>
            <person name="Dubert J."/>
            <person name="Nelson D.R."/>
            <person name="Barja J.L."/>
        </authorList>
    </citation>
    <scope>NUCLEOTIDE SEQUENCE [LARGE SCALE GENOMIC DNA]</scope>
    <source>
        <strain evidence="2">PP-638</strain>
    </source>
</reference>